<gene>
    <name evidence="5" type="ORF">DCF19_19530</name>
</gene>
<evidence type="ECO:0000256" key="2">
    <source>
        <dbReference type="ARBA" id="ARBA00022801"/>
    </source>
</evidence>
<dbReference type="GO" id="GO:0006260">
    <property type="term" value="P:DNA replication"/>
    <property type="evidence" value="ECO:0007669"/>
    <property type="project" value="InterPro"/>
</dbReference>
<evidence type="ECO:0000256" key="3">
    <source>
        <dbReference type="ARBA" id="ARBA00022839"/>
    </source>
</evidence>
<dbReference type="EMBL" id="QBML01000033">
    <property type="protein sequence ID" value="PZO37195.1"/>
    <property type="molecule type" value="Genomic_DNA"/>
</dbReference>
<dbReference type="Gene3D" id="3.30.420.10">
    <property type="entry name" value="Ribonuclease H-like superfamily/Ribonuclease H"/>
    <property type="match status" value="1"/>
</dbReference>
<dbReference type="PANTHER" id="PTHR30231">
    <property type="entry name" value="DNA POLYMERASE III SUBUNIT EPSILON"/>
    <property type="match status" value="1"/>
</dbReference>
<sequence length="275" mass="31052">MKTTTKLSTELLAYYRQISTEVFTVVDLETTGVVGNSDRIIEISVLQATLKDGIQQILTDLINPQILIPEQIVGFTGISQDMVDSAEVIDKVLPNYLPMLQTGILTAHNFSFDYSFLQAGYRRLGVDFKAQAQLCTVELSRLLLANLQSRSLPKLVKYFGFNVGKSHRAESDAIACWLLLEKLLTQIQTADDAEILDMFGQQWLSAKDISVIFQLPIGKVESLLVDSTIKSRFSRHRQINLYQRKGVENLVDKIKIENRKEPIEQLSLPLYSDLI</sequence>
<dbReference type="SUPFAM" id="SSF53098">
    <property type="entry name" value="Ribonuclease H-like"/>
    <property type="match status" value="1"/>
</dbReference>
<dbReference type="InterPro" id="IPR006054">
    <property type="entry name" value="DnaQ"/>
</dbReference>
<evidence type="ECO:0000313" key="5">
    <source>
        <dbReference type="EMBL" id="PZO37195.1"/>
    </source>
</evidence>
<dbReference type="Pfam" id="PF00929">
    <property type="entry name" value="RNase_T"/>
    <property type="match status" value="1"/>
</dbReference>
<organism evidence="5 6">
    <name type="scientific">Pseudanabaena frigida</name>
    <dbReference type="NCBI Taxonomy" id="945775"/>
    <lineage>
        <taxon>Bacteria</taxon>
        <taxon>Bacillati</taxon>
        <taxon>Cyanobacteriota</taxon>
        <taxon>Cyanophyceae</taxon>
        <taxon>Pseudanabaenales</taxon>
        <taxon>Pseudanabaenaceae</taxon>
        <taxon>Pseudanabaena</taxon>
    </lineage>
</organism>
<dbReference type="CDD" id="cd06127">
    <property type="entry name" value="DEDDh"/>
    <property type="match status" value="1"/>
</dbReference>
<protein>
    <submittedName>
        <fullName evidence="5">3'-5' exonuclease</fullName>
    </submittedName>
</protein>
<accession>A0A2W4XRG0</accession>
<dbReference type="InterPro" id="IPR013520">
    <property type="entry name" value="Ribonucl_H"/>
</dbReference>
<dbReference type="SMART" id="SM00479">
    <property type="entry name" value="EXOIII"/>
    <property type="match status" value="1"/>
</dbReference>
<proteinExistence type="predicted"/>
<dbReference type="GO" id="GO:0008408">
    <property type="term" value="F:3'-5' exonuclease activity"/>
    <property type="evidence" value="ECO:0007669"/>
    <property type="project" value="TreeGrafter"/>
</dbReference>
<dbReference type="GO" id="GO:0003677">
    <property type="term" value="F:DNA binding"/>
    <property type="evidence" value="ECO:0007669"/>
    <property type="project" value="InterPro"/>
</dbReference>
<dbReference type="InterPro" id="IPR012337">
    <property type="entry name" value="RNaseH-like_sf"/>
</dbReference>
<evidence type="ECO:0000256" key="1">
    <source>
        <dbReference type="ARBA" id="ARBA00022722"/>
    </source>
</evidence>
<dbReference type="NCBIfam" id="TIGR00573">
    <property type="entry name" value="dnaq"/>
    <property type="match status" value="1"/>
</dbReference>
<keyword evidence="2" id="KW-0378">Hydrolase</keyword>
<comment type="caution">
    <text evidence="5">The sequence shown here is derived from an EMBL/GenBank/DDBJ whole genome shotgun (WGS) entry which is preliminary data.</text>
</comment>
<keyword evidence="3 5" id="KW-0269">Exonuclease</keyword>
<name>A0A2W4XRG0_9CYAN</name>
<keyword evidence="1" id="KW-0540">Nuclease</keyword>
<dbReference type="FunFam" id="3.30.420.10:FF:000045">
    <property type="entry name" value="3'-5' exonuclease DinG"/>
    <property type="match status" value="1"/>
</dbReference>
<dbReference type="InterPro" id="IPR036397">
    <property type="entry name" value="RNaseH_sf"/>
</dbReference>
<dbReference type="Proteomes" id="UP000249467">
    <property type="component" value="Unassembled WGS sequence"/>
</dbReference>
<evidence type="ECO:0000313" key="6">
    <source>
        <dbReference type="Proteomes" id="UP000249467"/>
    </source>
</evidence>
<dbReference type="GO" id="GO:0003887">
    <property type="term" value="F:DNA-directed DNA polymerase activity"/>
    <property type="evidence" value="ECO:0007669"/>
    <property type="project" value="InterPro"/>
</dbReference>
<reference evidence="5 6" key="2">
    <citation type="submission" date="2018-06" db="EMBL/GenBank/DDBJ databases">
        <title>Metagenomic assembly of (sub)arctic Cyanobacteria and their associated microbiome from non-axenic cultures.</title>
        <authorList>
            <person name="Baurain D."/>
        </authorList>
    </citation>
    <scope>NUCLEOTIDE SEQUENCE [LARGE SCALE GENOMIC DNA]</scope>
    <source>
        <strain evidence="5">ULC066bin1</strain>
    </source>
</reference>
<evidence type="ECO:0000259" key="4">
    <source>
        <dbReference type="SMART" id="SM00479"/>
    </source>
</evidence>
<dbReference type="AlphaFoldDB" id="A0A2W4XRG0"/>
<dbReference type="PANTHER" id="PTHR30231:SF4">
    <property type="entry name" value="PROTEIN NEN2"/>
    <property type="match status" value="1"/>
</dbReference>
<feature type="domain" description="Exonuclease" evidence="4">
    <location>
        <begin position="22"/>
        <end position="189"/>
    </location>
</feature>
<reference evidence="5 6" key="1">
    <citation type="submission" date="2018-04" db="EMBL/GenBank/DDBJ databases">
        <authorList>
            <person name="Go L.Y."/>
            <person name="Mitchell J.A."/>
        </authorList>
    </citation>
    <scope>NUCLEOTIDE SEQUENCE [LARGE SCALE GENOMIC DNA]</scope>
    <source>
        <strain evidence="5">ULC066bin1</strain>
    </source>
</reference>